<dbReference type="EMBL" id="MN586027">
    <property type="protein sequence ID" value="QGJ93512.1"/>
    <property type="molecule type" value="Genomic_DNA"/>
</dbReference>
<reference evidence="1 2" key="1">
    <citation type="submission" date="2019-10" db="EMBL/GenBank/DDBJ databases">
        <authorList>
            <person name="Garlena R.A."/>
            <person name="Russell D.A."/>
            <person name="Pope W.H."/>
            <person name="Jacobs-Sera D."/>
            <person name="Hatfull G.F."/>
        </authorList>
    </citation>
    <scope>NUCLEOTIDE SEQUENCE [LARGE SCALE GENOMIC DNA]</scope>
</reference>
<name>A0A649VNJ4_9CAUD</name>
<dbReference type="Proteomes" id="UP000427282">
    <property type="component" value="Segment"/>
</dbReference>
<gene>
    <name evidence="1" type="primary">64</name>
    <name evidence="1" type="ORF">SEA_MUFASA8_64</name>
</gene>
<organism evidence="1 2">
    <name type="scientific">Arthrobacter phage Mufasa8</name>
    <dbReference type="NCBI Taxonomy" id="2656526"/>
    <lineage>
        <taxon>Viruses</taxon>
        <taxon>Duplodnaviria</taxon>
        <taxon>Heunggongvirae</taxon>
        <taxon>Uroviricota</taxon>
        <taxon>Caudoviricetes</taxon>
        <taxon>Mufasoctovirus</taxon>
        <taxon>Mufasoctovirus mufasa8</taxon>
    </lineage>
</organism>
<proteinExistence type="predicted"/>
<accession>A0A649VNJ4</accession>
<dbReference type="GeneID" id="55814516"/>
<evidence type="ECO:0000313" key="1">
    <source>
        <dbReference type="EMBL" id="QGJ93512.1"/>
    </source>
</evidence>
<evidence type="ECO:0000313" key="2">
    <source>
        <dbReference type="Proteomes" id="UP000427282"/>
    </source>
</evidence>
<dbReference type="KEGG" id="vg:55814516"/>
<dbReference type="RefSeq" id="YP_009885144.1">
    <property type="nucleotide sequence ID" value="NC_049478.1"/>
</dbReference>
<keyword evidence="2" id="KW-1185">Reference proteome</keyword>
<sequence length="105" mass="11088">MPSPTFPNTLTGEARQQELKDAAIACVSTPHGDDHKSDACPLARVLPVGIGYHQPTLDAVGVIVNSSSIATAATAQHLSGTFKALLRRWAVRHLLTPAPRQQVAA</sequence>
<protein>
    <submittedName>
        <fullName evidence="1">Uncharacterized protein</fullName>
    </submittedName>
</protein>